<dbReference type="EMBL" id="JBHSAP010000015">
    <property type="protein sequence ID" value="MFC4077334.1"/>
    <property type="molecule type" value="Genomic_DNA"/>
</dbReference>
<dbReference type="Proteomes" id="UP001595843">
    <property type="component" value="Unassembled WGS sequence"/>
</dbReference>
<organism evidence="1 2">
    <name type="scientific">Salinithrix halophila</name>
    <dbReference type="NCBI Taxonomy" id="1485204"/>
    <lineage>
        <taxon>Bacteria</taxon>
        <taxon>Bacillati</taxon>
        <taxon>Bacillota</taxon>
        <taxon>Bacilli</taxon>
        <taxon>Bacillales</taxon>
        <taxon>Thermoactinomycetaceae</taxon>
        <taxon>Salinithrix</taxon>
    </lineage>
</organism>
<keyword evidence="2" id="KW-1185">Reference proteome</keyword>
<proteinExistence type="predicted"/>
<sequence length="177" mass="20348">MPNYWEVKGLPGPDDFGRGSERWFLRGNGFQKQTLSPVYIVLSVEMRVAERESIASSSLGRSGKIAHYHWEHQAHRLTYDVRVTPSGGPLLPSVWPCEVRTGSVHLKTWIWVSFLMDEQVQVRGTVSLQARKTISEHREFSFLIQAEKLRTEVIPVGKINEDRGEVRIHARITEKRN</sequence>
<accession>A0ABV8JJ12</accession>
<name>A0ABV8JJ12_9BACL</name>
<reference evidence="2" key="1">
    <citation type="journal article" date="2019" name="Int. J. Syst. Evol. Microbiol.">
        <title>The Global Catalogue of Microorganisms (GCM) 10K type strain sequencing project: providing services to taxonomists for standard genome sequencing and annotation.</title>
        <authorList>
            <consortium name="The Broad Institute Genomics Platform"/>
            <consortium name="The Broad Institute Genome Sequencing Center for Infectious Disease"/>
            <person name="Wu L."/>
            <person name="Ma J."/>
        </authorList>
    </citation>
    <scope>NUCLEOTIDE SEQUENCE [LARGE SCALE GENOMIC DNA]</scope>
    <source>
        <strain evidence="2">IBRC-M 10813</strain>
    </source>
</reference>
<comment type="caution">
    <text evidence="1">The sequence shown here is derived from an EMBL/GenBank/DDBJ whole genome shotgun (WGS) entry which is preliminary data.</text>
</comment>
<protein>
    <submittedName>
        <fullName evidence="1">Uncharacterized protein</fullName>
    </submittedName>
</protein>
<evidence type="ECO:0000313" key="1">
    <source>
        <dbReference type="EMBL" id="MFC4077334.1"/>
    </source>
</evidence>
<gene>
    <name evidence="1" type="ORF">ACFOUO_11040</name>
</gene>
<evidence type="ECO:0000313" key="2">
    <source>
        <dbReference type="Proteomes" id="UP001595843"/>
    </source>
</evidence>